<reference evidence="2" key="1">
    <citation type="submission" date="2015-12" db="EMBL/GenBank/DDBJ databases">
        <title>De novo transcriptome assembly of four potential Pierce s Disease insect vectors from Arizona vineyards.</title>
        <authorList>
            <person name="Tassone E.E."/>
        </authorList>
    </citation>
    <scope>NUCLEOTIDE SEQUENCE</scope>
</reference>
<dbReference type="GO" id="GO:0001223">
    <property type="term" value="F:transcription coactivator binding"/>
    <property type="evidence" value="ECO:0007669"/>
    <property type="project" value="TreeGrafter"/>
</dbReference>
<dbReference type="PANTHER" id="PTHR17604:SF7">
    <property type="entry name" value="TONDU-DOMAIN-CONTAINING GROWTH INHIBITOR, ISOFORM A"/>
    <property type="match status" value="1"/>
</dbReference>
<gene>
    <name evidence="2" type="ORF">g.2399</name>
</gene>
<dbReference type="SMART" id="SM00711">
    <property type="entry name" value="TDU"/>
    <property type="match status" value="2"/>
</dbReference>
<feature type="region of interest" description="Disordered" evidence="1">
    <location>
        <begin position="44"/>
        <end position="67"/>
    </location>
</feature>
<evidence type="ECO:0008006" key="3">
    <source>
        <dbReference type="Google" id="ProtNLM"/>
    </source>
</evidence>
<dbReference type="PANTHER" id="PTHR17604">
    <property type="entry name" value="TRANSCRIPTION COFACTOR VESTIGIAL-LIKE PROTEIN 4"/>
    <property type="match status" value="1"/>
</dbReference>
<name>A0A1B6C9M0_9HEMI</name>
<sequence length="222" mass="24631">MDSTESPLDVLSRAATMVQGNSLLPSYDEARSYSKFKEVIVSSQSGGKWRRERKQKSGVIPPPEYTAHKGRLHQEPIDMSTRRIRGSPPSYSQSVCGVRYGTRPSVITFTQQTTTPSVIPGGVCDPVIDEHFRRSLGKDYLSLFSDVNGIKKSSNLTENNHSEDAGSSLSVDDHFAKALGDTWLKLQRGETKPPPLNTPSETFNSDEESNSLRHCSEEVMRI</sequence>
<protein>
    <recommendedName>
        <fullName evidence="3">Transcription cofactor vestigial-like protein 4</fullName>
    </recommendedName>
</protein>
<dbReference type="Pfam" id="PF15245">
    <property type="entry name" value="VGLL4"/>
    <property type="match status" value="1"/>
</dbReference>
<dbReference type="EMBL" id="GEDC01027147">
    <property type="protein sequence ID" value="JAS10151.1"/>
    <property type="molecule type" value="Transcribed_RNA"/>
</dbReference>
<organism evidence="2">
    <name type="scientific">Clastoptera arizonana</name>
    <name type="common">Arizona spittle bug</name>
    <dbReference type="NCBI Taxonomy" id="38151"/>
    <lineage>
        <taxon>Eukaryota</taxon>
        <taxon>Metazoa</taxon>
        <taxon>Ecdysozoa</taxon>
        <taxon>Arthropoda</taxon>
        <taxon>Hexapoda</taxon>
        <taxon>Insecta</taxon>
        <taxon>Pterygota</taxon>
        <taxon>Neoptera</taxon>
        <taxon>Paraneoptera</taxon>
        <taxon>Hemiptera</taxon>
        <taxon>Auchenorrhyncha</taxon>
        <taxon>Cercopoidea</taxon>
        <taxon>Clastopteridae</taxon>
        <taxon>Clastoptera</taxon>
    </lineage>
</organism>
<dbReference type="InterPro" id="IPR028184">
    <property type="entry name" value="VGLL4"/>
</dbReference>
<dbReference type="GO" id="GO:0045892">
    <property type="term" value="P:negative regulation of DNA-templated transcription"/>
    <property type="evidence" value="ECO:0007669"/>
    <property type="project" value="TreeGrafter"/>
</dbReference>
<dbReference type="AlphaFoldDB" id="A0A1B6C9M0"/>
<evidence type="ECO:0000313" key="2">
    <source>
        <dbReference type="EMBL" id="JAS10151.1"/>
    </source>
</evidence>
<evidence type="ECO:0000256" key="1">
    <source>
        <dbReference type="SAM" id="MobiDB-lite"/>
    </source>
</evidence>
<feature type="compositionally biased region" description="Basic and acidic residues" evidence="1">
    <location>
        <begin position="210"/>
        <end position="222"/>
    </location>
</feature>
<accession>A0A1B6C9M0</accession>
<feature type="region of interest" description="Disordered" evidence="1">
    <location>
        <begin position="186"/>
        <end position="222"/>
    </location>
</feature>
<proteinExistence type="predicted"/>
<dbReference type="InterPro" id="IPR006627">
    <property type="entry name" value="TDU_repeat"/>
</dbReference>